<feature type="compositionally biased region" description="Basic and acidic residues" evidence="1">
    <location>
        <begin position="429"/>
        <end position="444"/>
    </location>
</feature>
<evidence type="ECO:0000313" key="2">
    <source>
        <dbReference type="EMBL" id="QOV90476.1"/>
    </source>
</evidence>
<name>A0A7M2WYC7_9BACT</name>
<accession>A0A7M2WYC7</accession>
<keyword evidence="3" id="KW-1185">Reference proteome</keyword>
<dbReference type="KEGG" id="hbs:IPV69_03670"/>
<dbReference type="RefSeq" id="WP_206293562.1">
    <property type="nucleotide sequence ID" value="NZ_CP063458.1"/>
</dbReference>
<feature type="compositionally biased region" description="Polar residues" evidence="1">
    <location>
        <begin position="460"/>
        <end position="469"/>
    </location>
</feature>
<dbReference type="Proteomes" id="UP000593765">
    <property type="component" value="Chromosome"/>
</dbReference>
<dbReference type="EMBL" id="CP063458">
    <property type="protein sequence ID" value="QOV90476.1"/>
    <property type="molecule type" value="Genomic_DNA"/>
</dbReference>
<reference evidence="2 3" key="1">
    <citation type="submission" date="2020-10" db="EMBL/GenBank/DDBJ databases">
        <title>Wide distribution of Phycisphaera-like planctomycetes from WD2101 soil group in peatlands and genome analysis of the first cultivated representative.</title>
        <authorList>
            <person name="Dedysh S.N."/>
            <person name="Beletsky A.V."/>
            <person name="Ivanova A."/>
            <person name="Kulichevskaya I.S."/>
            <person name="Suzina N.E."/>
            <person name="Philippov D.A."/>
            <person name="Rakitin A.L."/>
            <person name="Mardanov A.V."/>
            <person name="Ravin N.V."/>
        </authorList>
    </citation>
    <scope>NUCLEOTIDE SEQUENCE [LARGE SCALE GENOMIC DNA]</scope>
    <source>
        <strain evidence="2 3">M1803</strain>
    </source>
</reference>
<organism evidence="2 3">
    <name type="scientific">Humisphaera borealis</name>
    <dbReference type="NCBI Taxonomy" id="2807512"/>
    <lineage>
        <taxon>Bacteria</taxon>
        <taxon>Pseudomonadati</taxon>
        <taxon>Planctomycetota</taxon>
        <taxon>Phycisphaerae</taxon>
        <taxon>Tepidisphaerales</taxon>
        <taxon>Tepidisphaeraceae</taxon>
        <taxon>Humisphaera</taxon>
    </lineage>
</organism>
<dbReference type="AlphaFoldDB" id="A0A7M2WYC7"/>
<gene>
    <name evidence="2" type="ORF">IPV69_03670</name>
</gene>
<protein>
    <submittedName>
        <fullName evidence="2">Uncharacterized protein</fullName>
    </submittedName>
</protein>
<evidence type="ECO:0000313" key="3">
    <source>
        <dbReference type="Proteomes" id="UP000593765"/>
    </source>
</evidence>
<sequence length="469" mass="51840">MSKRNRKRWIGALLLVLLLAGLVLVPPALHRYQLARSAELFRVQVEELRSLGQAVSTADLRLTPVPIENNAAVDLLAAAKATQYDREEDAWGKLELGFPLRNDEKKSLEPLLADRLEVDRLVANALSKAGLDWQIQYQPQLLDTLLPHLLQMRNLISQLRGEALVDASNQRYDAAIERVHAIVMIADKLEYSPTFVGHLIANSARTSACQTLMSFLPALAIGDGKGEAGAAQVRALIALLLDESQTAIGLRRAIDSELVMQIGVTESALTYPNPEEFERKRTGVLNAVRTRLFPEDHGASGRAFIRYMQSARSAATHGNVLDMKANLPAQPPEIDESVLLAMLLPNVTSVAEQHFEAIANGRVAAVALAVRWYEIKQGRLPESLDELLPSFLTLLPTDPMTRGARLRYVATGDRPMIYSVARDGEDDEGRERDPDSPRAERQKYDIAANLRLQPRKPRTAVNNAPPSDD</sequence>
<evidence type="ECO:0000256" key="1">
    <source>
        <dbReference type="SAM" id="MobiDB-lite"/>
    </source>
</evidence>
<feature type="region of interest" description="Disordered" evidence="1">
    <location>
        <begin position="422"/>
        <end position="469"/>
    </location>
</feature>
<proteinExistence type="predicted"/>